<dbReference type="Proteomes" id="UP000279372">
    <property type="component" value="Unassembled WGS sequence"/>
</dbReference>
<dbReference type="EMBL" id="RBQB01000355">
    <property type="protein sequence ID" value="RMO79783.1"/>
    <property type="molecule type" value="Genomic_DNA"/>
</dbReference>
<feature type="domain" description="Gp5/Type VI secretion system Vgr protein OB-fold" evidence="2">
    <location>
        <begin position="37"/>
        <end position="91"/>
    </location>
</feature>
<feature type="coiled-coil region" evidence="1">
    <location>
        <begin position="10"/>
        <end position="37"/>
    </location>
</feature>
<dbReference type="InterPro" id="IPR037026">
    <property type="entry name" value="Vgr_OB-fold_dom_sf"/>
</dbReference>
<evidence type="ECO:0000259" key="2">
    <source>
        <dbReference type="Pfam" id="PF04717"/>
    </source>
</evidence>
<protein>
    <recommendedName>
        <fullName evidence="2">Gp5/Type VI secretion system Vgr protein OB-fold domain-containing protein</fullName>
    </recommendedName>
</protein>
<evidence type="ECO:0000313" key="3">
    <source>
        <dbReference type="EMBL" id="RMO79783.1"/>
    </source>
</evidence>
<dbReference type="AlphaFoldDB" id="A0A3M3YDX8"/>
<organism evidence="3 4">
    <name type="scientific">Pseudomonas syringae pv. philadelphi</name>
    <dbReference type="NCBI Taxonomy" id="251706"/>
    <lineage>
        <taxon>Bacteria</taxon>
        <taxon>Pseudomonadati</taxon>
        <taxon>Pseudomonadota</taxon>
        <taxon>Gammaproteobacteria</taxon>
        <taxon>Pseudomonadales</taxon>
        <taxon>Pseudomonadaceae</taxon>
        <taxon>Pseudomonas</taxon>
    </lineage>
</organism>
<gene>
    <name evidence="3" type="ORF">ALQ33_200190</name>
</gene>
<dbReference type="Gene3D" id="2.40.50.230">
    <property type="entry name" value="Gp5 N-terminal domain"/>
    <property type="match status" value="1"/>
</dbReference>
<accession>A0A3M3YDX8</accession>
<reference evidence="3 4" key="1">
    <citation type="submission" date="2018-08" db="EMBL/GenBank/DDBJ databases">
        <title>Recombination of ecologically and evolutionarily significant loci maintains genetic cohesion in the Pseudomonas syringae species complex.</title>
        <authorList>
            <person name="Dillon M."/>
            <person name="Thakur S."/>
            <person name="Almeida R.N.D."/>
            <person name="Weir B.S."/>
            <person name="Guttman D.S."/>
        </authorList>
    </citation>
    <scope>NUCLEOTIDE SEQUENCE [LARGE SCALE GENOMIC DNA]</scope>
    <source>
        <strain evidence="3 4">ICMP 8902</strain>
    </source>
</reference>
<dbReference type="Gene3D" id="6.20.150.10">
    <property type="match status" value="1"/>
</dbReference>
<dbReference type="InterPro" id="IPR006531">
    <property type="entry name" value="Gp5/Vgr_OB"/>
</dbReference>
<name>A0A3M3YDX8_9PSED</name>
<proteinExistence type="predicted"/>
<evidence type="ECO:0000313" key="4">
    <source>
        <dbReference type="Proteomes" id="UP000279372"/>
    </source>
</evidence>
<comment type="caution">
    <text evidence="3">The sequence shown here is derived from an EMBL/GenBank/DDBJ whole genome shotgun (WGS) entry which is preliminary data.</text>
</comment>
<keyword evidence="1" id="KW-0175">Coiled coil</keyword>
<dbReference type="Pfam" id="PF04717">
    <property type="entry name" value="Phage_base_V"/>
    <property type="match status" value="1"/>
</dbReference>
<dbReference type="RefSeq" id="WP_122224152.1">
    <property type="nucleotide sequence ID" value="NZ_RBQB01000355.1"/>
</dbReference>
<evidence type="ECO:0000256" key="1">
    <source>
        <dbReference type="SAM" id="Coils"/>
    </source>
</evidence>
<sequence length="202" mass="21959">MFHALIRQHVGPLIERLAELETELEDLRRRAENHNRIGILTEVNPAGTCRVSHGDLLTPWVKWFNPSAGEVSETRIPSVGEQCVLINYGGGDGGAHAVALCGLTSDAFPPASTEPQLHRRTYPDGAESSYDHVAHKLHWKSDKTSVTATQELLELVIDQAKVLLTPKTALVTIGVVSVLLDDAGIHFTGPVIDHQGRVISKA</sequence>
<dbReference type="NCBIfam" id="TIGR01644">
    <property type="entry name" value="phage_P2_V"/>
    <property type="match status" value="1"/>
</dbReference>
<dbReference type="InterPro" id="IPR013046">
    <property type="entry name" value="GpV/Gp45"/>
</dbReference>